<dbReference type="GO" id="GO:0003676">
    <property type="term" value="F:nucleic acid binding"/>
    <property type="evidence" value="ECO:0007669"/>
    <property type="project" value="InterPro"/>
</dbReference>
<dbReference type="InterPro" id="IPR026960">
    <property type="entry name" value="RVT-Znf"/>
</dbReference>
<name>A0A803NKP8_CANSA</name>
<dbReference type="InterPro" id="IPR036397">
    <property type="entry name" value="RNaseH_sf"/>
</dbReference>
<sequence length="407" mass="45389">MVFAGAKVCNLFSTDGVGWDEEIVADLFVQRDQDLILDIPLLRGQNRDNITWKGEISRLYTVKSAYKIVQEINGQEDQSSAAVERFWKKFWALKLPPKMKNLAWRACQGCLPTMIQLRTKRVEVSSVCPVCNSQEESIFHALVGCPAAALCWNRVGIGTAASQQNTFFDWCASKFLVCDADQKKLIVALCWSIWNARNDKVWNNKTSSVESIVFSAQPYLNQWLTAHSSNVIFPSPGLIPGDGAEQWQPPHEDSIKVNVDAALFSNTTQFGIGFVICNAQGVLIEGVTKLFNGSTTPELVEAMGVKEALSWIKRNQPCKVILETDCLVFIQALRSSIEMIFMFGQVVKDCKVLLKELKSVSIFFIRRSTNKVAHSFARASLFYPDCTFNMGSVPIDLLPVLVAEVIG</sequence>
<dbReference type="Gramene" id="evm.model.01.2322">
    <property type="protein sequence ID" value="cds.evm.model.01.2322"/>
    <property type="gene ID" value="evm.TU.01.2322"/>
</dbReference>
<dbReference type="InterPro" id="IPR012337">
    <property type="entry name" value="RNaseH-like_sf"/>
</dbReference>
<feature type="domain" description="RNase H type-1" evidence="1">
    <location>
        <begin position="258"/>
        <end position="379"/>
    </location>
</feature>
<dbReference type="CDD" id="cd06222">
    <property type="entry name" value="RNase_H_like"/>
    <property type="match status" value="1"/>
</dbReference>
<reference evidence="3" key="2">
    <citation type="submission" date="2021-03" db="UniProtKB">
        <authorList>
            <consortium name="EnsemblPlants"/>
        </authorList>
    </citation>
    <scope>IDENTIFICATION</scope>
</reference>
<dbReference type="EnsemblPlants" id="evm.model.01.2322">
    <property type="protein sequence ID" value="cds.evm.model.01.2322"/>
    <property type="gene ID" value="evm.TU.01.2322"/>
</dbReference>
<reference evidence="3" key="1">
    <citation type="submission" date="2018-11" db="EMBL/GenBank/DDBJ databases">
        <authorList>
            <person name="Grassa J C."/>
        </authorList>
    </citation>
    <scope>NUCLEOTIDE SEQUENCE [LARGE SCALE GENOMIC DNA]</scope>
</reference>
<dbReference type="PANTHER" id="PTHR47074">
    <property type="entry name" value="BNAC02G40300D PROTEIN"/>
    <property type="match status" value="1"/>
</dbReference>
<dbReference type="SUPFAM" id="SSF53098">
    <property type="entry name" value="Ribonuclease H-like"/>
    <property type="match status" value="1"/>
</dbReference>
<dbReference type="PANTHER" id="PTHR47074:SF11">
    <property type="entry name" value="REVERSE TRANSCRIPTASE-LIKE PROTEIN"/>
    <property type="match status" value="1"/>
</dbReference>
<dbReference type="AlphaFoldDB" id="A0A803NKP8"/>
<dbReference type="InterPro" id="IPR044730">
    <property type="entry name" value="RNase_H-like_dom_plant"/>
</dbReference>
<dbReference type="Pfam" id="PF13456">
    <property type="entry name" value="RVT_3"/>
    <property type="match status" value="1"/>
</dbReference>
<dbReference type="InterPro" id="IPR002156">
    <property type="entry name" value="RNaseH_domain"/>
</dbReference>
<evidence type="ECO:0008006" key="5">
    <source>
        <dbReference type="Google" id="ProtNLM"/>
    </source>
</evidence>
<dbReference type="GO" id="GO:0004523">
    <property type="term" value="F:RNA-DNA hybrid ribonuclease activity"/>
    <property type="evidence" value="ECO:0007669"/>
    <property type="project" value="InterPro"/>
</dbReference>
<evidence type="ECO:0000259" key="1">
    <source>
        <dbReference type="Pfam" id="PF13456"/>
    </source>
</evidence>
<feature type="domain" description="Reverse transcriptase zinc-binding" evidence="2">
    <location>
        <begin position="60"/>
        <end position="152"/>
    </location>
</feature>
<organism evidence="3 4">
    <name type="scientific">Cannabis sativa</name>
    <name type="common">Hemp</name>
    <name type="synonym">Marijuana</name>
    <dbReference type="NCBI Taxonomy" id="3483"/>
    <lineage>
        <taxon>Eukaryota</taxon>
        <taxon>Viridiplantae</taxon>
        <taxon>Streptophyta</taxon>
        <taxon>Embryophyta</taxon>
        <taxon>Tracheophyta</taxon>
        <taxon>Spermatophyta</taxon>
        <taxon>Magnoliopsida</taxon>
        <taxon>eudicotyledons</taxon>
        <taxon>Gunneridae</taxon>
        <taxon>Pentapetalae</taxon>
        <taxon>rosids</taxon>
        <taxon>fabids</taxon>
        <taxon>Rosales</taxon>
        <taxon>Cannabaceae</taxon>
        <taxon>Cannabis</taxon>
    </lineage>
</organism>
<dbReference type="Proteomes" id="UP000596661">
    <property type="component" value="Chromosome 1"/>
</dbReference>
<dbReference type="Pfam" id="PF13966">
    <property type="entry name" value="zf-RVT"/>
    <property type="match status" value="1"/>
</dbReference>
<evidence type="ECO:0000313" key="3">
    <source>
        <dbReference type="EnsemblPlants" id="cds.evm.model.01.2322"/>
    </source>
</evidence>
<evidence type="ECO:0000259" key="2">
    <source>
        <dbReference type="Pfam" id="PF13966"/>
    </source>
</evidence>
<protein>
    <recommendedName>
        <fullName evidence="5">RNase H type-1 domain-containing protein</fullName>
    </recommendedName>
</protein>
<accession>A0A803NKP8</accession>
<dbReference type="Gene3D" id="3.30.420.10">
    <property type="entry name" value="Ribonuclease H-like superfamily/Ribonuclease H"/>
    <property type="match status" value="1"/>
</dbReference>
<evidence type="ECO:0000313" key="4">
    <source>
        <dbReference type="Proteomes" id="UP000596661"/>
    </source>
</evidence>
<proteinExistence type="predicted"/>
<dbReference type="InterPro" id="IPR052929">
    <property type="entry name" value="RNase_H-like_EbsB-rel"/>
</dbReference>
<dbReference type="EMBL" id="UZAU01000070">
    <property type="status" value="NOT_ANNOTATED_CDS"/>
    <property type="molecule type" value="Genomic_DNA"/>
</dbReference>
<keyword evidence="4" id="KW-1185">Reference proteome</keyword>